<dbReference type="RefSeq" id="WP_120104844.1">
    <property type="nucleotide sequence ID" value="NZ_CP028886.1"/>
</dbReference>
<dbReference type="AlphaFoldDB" id="A0A386PPR9"/>
<name>A0A386PPR9_9SPIR</name>
<dbReference type="GO" id="GO:0009007">
    <property type="term" value="F:site-specific DNA-methyltransferase (adenine-specific) activity"/>
    <property type="evidence" value="ECO:0007669"/>
    <property type="project" value="UniProtKB-EC"/>
</dbReference>
<dbReference type="InterPro" id="IPR041635">
    <property type="entry name" value="Type_ISP_LLaBIII_C"/>
</dbReference>
<evidence type="ECO:0000256" key="4">
    <source>
        <dbReference type="ARBA" id="ARBA00047942"/>
    </source>
</evidence>
<comment type="catalytic activity">
    <reaction evidence="4">
        <text>a 2'-deoxyadenosine in DNA + S-adenosyl-L-methionine = an N(6)-methyl-2'-deoxyadenosine in DNA + S-adenosyl-L-homocysteine + H(+)</text>
        <dbReference type="Rhea" id="RHEA:15197"/>
        <dbReference type="Rhea" id="RHEA-COMP:12418"/>
        <dbReference type="Rhea" id="RHEA-COMP:12419"/>
        <dbReference type="ChEBI" id="CHEBI:15378"/>
        <dbReference type="ChEBI" id="CHEBI:57856"/>
        <dbReference type="ChEBI" id="CHEBI:59789"/>
        <dbReference type="ChEBI" id="CHEBI:90615"/>
        <dbReference type="ChEBI" id="CHEBI:90616"/>
        <dbReference type="EC" id="2.1.1.72"/>
    </reaction>
</comment>
<dbReference type="GO" id="GO:0003676">
    <property type="term" value="F:nucleic acid binding"/>
    <property type="evidence" value="ECO:0007669"/>
    <property type="project" value="InterPro"/>
</dbReference>
<dbReference type="PRINTS" id="PR00507">
    <property type="entry name" value="N12N6MTFRASE"/>
</dbReference>
<sequence>MSIDLLKEYVNDLKRTKVEEKTEFADRDYLKKLINKIKPNSNIQIQNEPKRNKEGLGAPDFIVKNNESIVGYIEAKKIEQNLDDTLRSPQIEKYKQLSNNILLTNYIEFIWISKGNVVLREILIFKTDLEKHNTKIDPIKSEKVTNILNQFLESPIEKITSVEKLASLLAKRTKTLKELVEQTLNLNLSLPPDKHNTLTGTYNILKKRIYNDNFKADEFADSIAQTITYGFFLAKLNNTSNLIINFNNIKQFIPNNFALIQDILRLVDNIASSSEYKNIKWILEEIINIINNIDTEILFKEFSFAQTYQESLKDPYLYFYEDFLTQYDKHLRKSKGVYYTPYCVVNFIVNSLNNILKHTFDLENGFATREEVTVLDFATGTGTFLLEVIKCILKEVPKESGKQQDYITSHILKNIYGFEYLMAPYAVAHFKLFQYLKEICNFKFENENERLKIFLTNTLDLTEKTSQVEFQAFLPAISEENKLVNEVKNKPILVILGNPPYNVGSKNNNNHILKLMKAYKAIENKQLDERAIISLNDDYVKFIRFSEHKIENASEGLLGIITNNGYLDNVTFRGMRYHLLKTFDEIYILNLHGNSRKKEKTDDGDIDENIFDIQTGVAIGIFIKNKTREETNKLANVFYKNIKGTKIQKYAFLDSNDIFSINTFEKLNLNPPYYFFVKKNLVNVDTYNKGISLKDIFSKYSVGILSGKDKIAIDFTKEKLLFKLNDLAYLSEQDARYKYGLGKDTENWNLLEVQKFLKSTNIDEKHVQNITYRPFDNRFIYYSKSKGVVARPLYKTMQHILDIEDNIALATTRFLSTDSFKHIFITSNISEGCLVSNKTKEASYFYPLFIKEEHGALGNVVKDNFTESFRNFIDTKYPKKFKPQKILAYIYAILNSNTYKTKFYEFLKIDFPKIIFTDEIETFESLSRLGNMLISAHLLKTTGNVDKNIGMHISLNDNDKHIVEKIQYRSDTEELYYNNNSKFINVPYNVYNFFIGSYQVLHSYLKYRKGRYLSIDEIEHIEKIIRVVYYTIDIQHQIDLITCNLKEFNT</sequence>
<evidence type="ECO:0000256" key="1">
    <source>
        <dbReference type="ARBA" id="ARBA00011900"/>
    </source>
</evidence>
<keyword evidence="6" id="KW-0614">Plasmid</keyword>
<dbReference type="OrthoDB" id="9758243at2"/>
<keyword evidence="2 6" id="KW-0489">Methyltransferase</keyword>
<evidence type="ECO:0000256" key="3">
    <source>
        <dbReference type="ARBA" id="ARBA00022679"/>
    </source>
</evidence>
<dbReference type="PROSITE" id="PS00092">
    <property type="entry name" value="N6_MTASE"/>
    <property type="match status" value="1"/>
</dbReference>
<dbReference type="GO" id="GO:0032259">
    <property type="term" value="P:methylation"/>
    <property type="evidence" value="ECO:0007669"/>
    <property type="project" value="UniProtKB-KW"/>
</dbReference>
<geneLocation type="plasmid" evidence="7">
    <name>lp32-a</name>
</geneLocation>
<accession>A0A386PPR9</accession>
<protein>
    <recommendedName>
        <fullName evidence="1">site-specific DNA-methyltransferase (adenine-specific)</fullName>
        <ecNumber evidence="1">2.1.1.72</ecNumber>
    </recommendedName>
</protein>
<feature type="domain" description="Type ISP restriction-modification enzyme LLaBIII C-terminal specificity" evidence="5">
    <location>
        <begin position="695"/>
        <end position="1018"/>
    </location>
</feature>
<dbReference type="PANTHER" id="PTHR33841">
    <property type="entry name" value="DNA METHYLTRANSFERASE YEEA-RELATED"/>
    <property type="match status" value="1"/>
</dbReference>
<keyword evidence="7" id="KW-1185">Reference proteome</keyword>
<dbReference type="EMBL" id="CP028886">
    <property type="protein sequence ID" value="AYE36923.1"/>
    <property type="molecule type" value="Genomic_DNA"/>
</dbReference>
<dbReference type="InterPro" id="IPR029063">
    <property type="entry name" value="SAM-dependent_MTases_sf"/>
</dbReference>
<dbReference type="EC" id="2.1.1.72" evidence="1"/>
<evidence type="ECO:0000256" key="2">
    <source>
        <dbReference type="ARBA" id="ARBA00022603"/>
    </source>
</evidence>
<dbReference type="PANTHER" id="PTHR33841:SF1">
    <property type="entry name" value="DNA METHYLTRANSFERASE A"/>
    <property type="match status" value="1"/>
</dbReference>
<dbReference type="Pfam" id="PF18135">
    <property type="entry name" value="Type_ISP_C"/>
    <property type="match status" value="1"/>
</dbReference>
<evidence type="ECO:0000259" key="5">
    <source>
        <dbReference type="Pfam" id="PF18135"/>
    </source>
</evidence>
<dbReference type="SUPFAM" id="SSF53335">
    <property type="entry name" value="S-adenosyl-L-methionine-dependent methyltransferases"/>
    <property type="match status" value="1"/>
</dbReference>
<keyword evidence="3 6" id="KW-0808">Transferase</keyword>
<dbReference type="InterPro" id="IPR002052">
    <property type="entry name" value="DNA_methylase_N6_adenine_CS"/>
</dbReference>
<dbReference type="InterPro" id="IPR050953">
    <property type="entry name" value="N4_N6_ade-DNA_methylase"/>
</dbReference>
<dbReference type="REBASE" id="273784">
    <property type="entry name" value="BtuIST7ORF5335P"/>
</dbReference>
<dbReference type="Proteomes" id="UP000275571">
    <property type="component" value="Plasmid lp32-A"/>
</dbReference>
<evidence type="ECO:0000313" key="6">
    <source>
        <dbReference type="EMBL" id="AYE36923.1"/>
    </source>
</evidence>
<dbReference type="KEGG" id="btur:DB313_05335"/>
<reference evidence="6 7" key="1">
    <citation type="journal article" date="2018" name="Infect. Genet. Evol.">
        <title>Genome-wide analysis of Borrelia turcica and 'Candidatus Borrelia tachyglossi' shows relapsing fever-like genomes with unique genomic links to Lyme disease Borrelia.</title>
        <authorList>
            <person name="Gofton A.W."/>
            <person name="Margos G."/>
            <person name="Fingerle V."/>
            <person name="Hepner S."/>
            <person name="Loh S.M."/>
            <person name="Ryan U."/>
            <person name="Irwin P."/>
            <person name="Oskam C.L."/>
        </authorList>
    </citation>
    <scope>NUCLEOTIDE SEQUENCE [LARGE SCALE GENOMIC DNA]</scope>
    <source>
        <strain evidence="6 7">IST7</strain>
        <plasmid evidence="6">lp32-A</plasmid>
    </source>
</reference>
<organism evidence="6 7">
    <name type="scientific">Borrelia turcica IST7</name>
    <dbReference type="NCBI Taxonomy" id="1104446"/>
    <lineage>
        <taxon>Bacteria</taxon>
        <taxon>Pseudomonadati</taxon>
        <taxon>Spirochaetota</taxon>
        <taxon>Spirochaetia</taxon>
        <taxon>Spirochaetales</taxon>
        <taxon>Borreliaceae</taxon>
        <taxon>Borrelia</taxon>
    </lineage>
</organism>
<dbReference type="Gene3D" id="3.40.50.150">
    <property type="entry name" value="Vaccinia Virus protein VP39"/>
    <property type="match status" value="1"/>
</dbReference>
<gene>
    <name evidence="6" type="ORF">DB313_05335</name>
</gene>
<proteinExistence type="predicted"/>
<evidence type="ECO:0000313" key="7">
    <source>
        <dbReference type="Proteomes" id="UP000275571"/>
    </source>
</evidence>